<accession>A0ABY4VLT7</accession>
<evidence type="ECO:0000256" key="1">
    <source>
        <dbReference type="ARBA" id="ARBA00004651"/>
    </source>
</evidence>
<feature type="transmembrane region" description="Helical" evidence="6">
    <location>
        <begin position="69"/>
        <end position="86"/>
    </location>
</feature>
<keyword evidence="4 6" id="KW-1133">Transmembrane helix</keyword>
<keyword evidence="2" id="KW-1003">Cell membrane</keyword>
<evidence type="ECO:0000313" key="7">
    <source>
        <dbReference type="EMBL" id="USD22854.1"/>
    </source>
</evidence>
<dbReference type="RefSeq" id="WP_252085207.1">
    <property type="nucleotide sequence ID" value="NZ_CP092418.1"/>
</dbReference>
<dbReference type="Proteomes" id="UP001055658">
    <property type="component" value="Chromosome"/>
</dbReference>
<feature type="transmembrane region" description="Helical" evidence="6">
    <location>
        <begin position="39"/>
        <end position="62"/>
    </location>
</feature>
<keyword evidence="3 6" id="KW-0812">Transmembrane</keyword>
<gene>
    <name evidence="7" type="ORF">MJO52_06865</name>
</gene>
<evidence type="ECO:0000256" key="6">
    <source>
        <dbReference type="SAM" id="Phobius"/>
    </source>
</evidence>
<evidence type="ECO:0000256" key="5">
    <source>
        <dbReference type="ARBA" id="ARBA00023136"/>
    </source>
</evidence>
<sequence length="199" mass="22125">MSLFLAMFGFSLTMSITPGPVNMVIVSSGVQYGFVRTIPFVSGATIGFTLLLAMIGFGLYQVLERYPQVLQYLAIAGSLYVIYLGYKIASGPTEEIAVAERTLPRFHEGFLLQWLNPKAWIACVSGVALFSSPQSNSLFYFVGIYFFVCYLSLTAWALMGDRIRLVLGTEVRIKIFNRVMGALLATSAIYLLYSQFLEK</sequence>
<dbReference type="EMBL" id="CP092418">
    <property type="protein sequence ID" value="USD22854.1"/>
    <property type="molecule type" value="Genomic_DNA"/>
</dbReference>
<protein>
    <submittedName>
        <fullName evidence="7">LysE family translocator</fullName>
    </submittedName>
</protein>
<comment type="subcellular location">
    <subcellularLocation>
        <location evidence="1">Cell membrane</location>
        <topology evidence="1">Multi-pass membrane protein</topology>
    </subcellularLocation>
</comment>
<evidence type="ECO:0000256" key="2">
    <source>
        <dbReference type="ARBA" id="ARBA00022475"/>
    </source>
</evidence>
<evidence type="ECO:0000256" key="3">
    <source>
        <dbReference type="ARBA" id="ARBA00022692"/>
    </source>
</evidence>
<evidence type="ECO:0000256" key="4">
    <source>
        <dbReference type="ARBA" id="ARBA00022989"/>
    </source>
</evidence>
<name>A0ABY4VLT7_9GAMM</name>
<evidence type="ECO:0000313" key="8">
    <source>
        <dbReference type="Proteomes" id="UP001055658"/>
    </source>
</evidence>
<dbReference type="Pfam" id="PF01810">
    <property type="entry name" value="LysE"/>
    <property type="match status" value="1"/>
</dbReference>
<proteinExistence type="predicted"/>
<keyword evidence="8" id="KW-1185">Reference proteome</keyword>
<dbReference type="PANTHER" id="PTHR30086:SF20">
    <property type="entry name" value="ARGININE EXPORTER PROTEIN ARGO-RELATED"/>
    <property type="match status" value="1"/>
</dbReference>
<reference evidence="7" key="1">
    <citation type="submission" date="2022-02" db="EMBL/GenBank/DDBJ databases">
        <title>Coral-associated bacteria.</title>
        <authorList>
            <person name="Tang K."/>
            <person name="Wang X."/>
        </authorList>
    </citation>
    <scope>NUCLEOTIDE SEQUENCE</scope>
    <source>
        <strain evidence="7">SCSIO 43006</strain>
    </source>
</reference>
<feature type="transmembrane region" description="Helical" evidence="6">
    <location>
        <begin position="179"/>
        <end position="196"/>
    </location>
</feature>
<keyword evidence="5 6" id="KW-0472">Membrane</keyword>
<dbReference type="InterPro" id="IPR001123">
    <property type="entry name" value="LeuE-type"/>
</dbReference>
<feature type="transmembrane region" description="Helical" evidence="6">
    <location>
        <begin position="138"/>
        <end position="158"/>
    </location>
</feature>
<organism evidence="7 8">
    <name type="scientific">Microbulbifer variabilis</name>
    <dbReference type="NCBI Taxonomy" id="266805"/>
    <lineage>
        <taxon>Bacteria</taxon>
        <taxon>Pseudomonadati</taxon>
        <taxon>Pseudomonadota</taxon>
        <taxon>Gammaproteobacteria</taxon>
        <taxon>Cellvibrionales</taxon>
        <taxon>Microbulbiferaceae</taxon>
        <taxon>Microbulbifer</taxon>
    </lineage>
</organism>
<dbReference type="PANTHER" id="PTHR30086">
    <property type="entry name" value="ARGININE EXPORTER PROTEIN ARGO"/>
    <property type="match status" value="1"/>
</dbReference>